<dbReference type="Pfam" id="PF13620">
    <property type="entry name" value="CarboxypepD_reg"/>
    <property type="match status" value="1"/>
</dbReference>
<comment type="caution">
    <text evidence="1">The sequence shown here is derived from an EMBL/GenBank/DDBJ whole genome shotgun (WGS) entry which is preliminary data.</text>
</comment>
<dbReference type="AlphaFoldDB" id="A0A2H5X8S3"/>
<evidence type="ECO:0000313" key="1">
    <source>
        <dbReference type="EMBL" id="GBC97588.1"/>
    </source>
</evidence>
<accession>A0A2H5X8S3</accession>
<proteinExistence type="predicted"/>
<name>A0A2H5X8S3_9BACT</name>
<sequence length="130" mass="12623">MRPVGKMLGTVGLLALLLWGCGGGGVGGGVGGGSTGGSLATIRGVVLDSAGNPVNGATVQVFANNALLAQTTTTSDGSFLVRFSLSATTTVVVTARSGNQAVATAVVAAPNAETQVTLRFAAEGPPPPPF</sequence>
<evidence type="ECO:0000313" key="2">
    <source>
        <dbReference type="Proteomes" id="UP000236173"/>
    </source>
</evidence>
<protein>
    <recommendedName>
        <fullName evidence="3">Big-1 domain-containing protein</fullName>
    </recommendedName>
</protein>
<evidence type="ECO:0008006" key="3">
    <source>
        <dbReference type="Google" id="ProtNLM"/>
    </source>
</evidence>
<organism evidence="1 2">
    <name type="scientific">Candidatus Fervidibacter japonicus</name>
    <dbReference type="NCBI Taxonomy" id="2035412"/>
    <lineage>
        <taxon>Bacteria</taxon>
        <taxon>Candidatus Fervidibacterota</taxon>
        <taxon>Candidatus Fervidibacter</taxon>
    </lineage>
</organism>
<dbReference type="EMBL" id="BEHT01000001">
    <property type="protein sequence ID" value="GBC97588.1"/>
    <property type="molecule type" value="Genomic_DNA"/>
</dbReference>
<dbReference type="SUPFAM" id="SSF49464">
    <property type="entry name" value="Carboxypeptidase regulatory domain-like"/>
    <property type="match status" value="1"/>
</dbReference>
<dbReference type="Proteomes" id="UP000236173">
    <property type="component" value="Unassembled WGS sequence"/>
</dbReference>
<dbReference type="Gene3D" id="2.60.40.1120">
    <property type="entry name" value="Carboxypeptidase-like, regulatory domain"/>
    <property type="match status" value="1"/>
</dbReference>
<dbReference type="InterPro" id="IPR008969">
    <property type="entry name" value="CarboxyPept-like_regulatory"/>
</dbReference>
<gene>
    <name evidence="1" type="ORF">HRbin17_00076</name>
</gene>
<reference evidence="2" key="1">
    <citation type="submission" date="2017-09" db="EMBL/GenBank/DDBJ databases">
        <title>Metaegenomics of thermophilic ammonia-oxidizing enrichment culture.</title>
        <authorList>
            <person name="Kato S."/>
            <person name="Suzuki K."/>
        </authorList>
    </citation>
    <scope>NUCLEOTIDE SEQUENCE [LARGE SCALE GENOMIC DNA]</scope>
</reference>